<gene>
    <name evidence="1" type="ORF">E2C01_068660</name>
</gene>
<organism evidence="1 2">
    <name type="scientific">Portunus trituberculatus</name>
    <name type="common">Swimming crab</name>
    <name type="synonym">Neptunus trituberculatus</name>
    <dbReference type="NCBI Taxonomy" id="210409"/>
    <lineage>
        <taxon>Eukaryota</taxon>
        <taxon>Metazoa</taxon>
        <taxon>Ecdysozoa</taxon>
        <taxon>Arthropoda</taxon>
        <taxon>Crustacea</taxon>
        <taxon>Multicrustacea</taxon>
        <taxon>Malacostraca</taxon>
        <taxon>Eumalacostraca</taxon>
        <taxon>Eucarida</taxon>
        <taxon>Decapoda</taxon>
        <taxon>Pleocyemata</taxon>
        <taxon>Brachyura</taxon>
        <taxon>Eubrachyura</taxon>
        <taxon>Portunoidea</taxon>
        <taxon>Portunidae</taxon>
        <taxon>Portuninae</taxon>
        <taxon>Portunus</taxon>
    </lineage>
</organism>
<dbReference type="Proteomes" id="UP000324222">
    <property type="component" value="Unassembled WGS sequence"/>
</dbReference>
<dbReference type="AlphaFoldDB" id="A0A5B7HWH9"/>
<evidence type="ECO:0000313" key="1">
    <source>
        <dbReference type="EMBL" id="MPC74303.1"/>
    </source>
</evidence>
<protein>
    <submittedName>
        <fullName evidence="1">Uncharacterized protein</fullName>
    </submittedName>
</protein>
<proteinExistence type="predicted"/>
<accession>A0A5B7HWH9</accession>
<comment type="caution">
    <text evidence="1">The sequence shown here is derived from an EMBL/GenBank/DDBJ whole genome shotgun (WGS) entry which is preliminary data.</text>
</comment>
<sequence>MVLPDCTVTNYITHLCISVALELESPITLHLITSLGVWQWSFLGHPYCIITNPTLSPTTPDCIQGPGQVWEILPSRSWWLHLHSHTHTCSQYINIEHKEVPKSPSYKQHRSYRAAATRDFKKDHLVVKSVQVCFLH</sequence>
<evidence type="ECO:0000313" key="2">
    <source>
        <dbReference type="Proteomes" id="UP000324222"/>
    </source>
</evidence>
<reference evidence="1 2" key="1">
    <citation type="submission" date="2019-05" db="EMBL/GenBank/DDBJ databases">
        <title>Another draft genome of Portunus trituberculatus and its Hox gene families provides insights of decapod evolution.</title>
        <authorList>
            <person name="Jeong J.-H."/>
            <person name="Song I."/>
            <person name="Kim S."/>
            <person name="Choi T."/>
            <person name="Kim D."/>
            <person name="Ryu S."/>
            <person name="Kim W."/>
        </authorList>
    </citation>
    <scope>NUCLEOTIDE SEQUENCE [LARGE SCALE GENOMIC DNA]</scope>
    <source>
        <tissue evidence="1">Muscle</tissue>
    </source>
</reference>
<dbReference type="EMBL" id="VSRR010038664">
    <property type="protein sequence ID" value="MPC74303.1"/>
    <property type="molecule type" value="Genomic_DNA"/>
</dbReference>
<keyword evidence="2" id="KW-1185">Reference proteome</keyword>
<name>A0A5B7HWH9_PORTR</name>